<evidence type="ECO:0000256" key="2">
    <source>
        <dbReference type="SAM" id="Phobius"/>
    </source>
</evidence>
<proteinExistence type="predicted"/>
<dbReference type="EMBL" id="BAABXL010000001">
    <property type="protein sequence ID" value="GAA6269588.1"/>
    <property type="molecule type" value="Genomic_DNA"/>
</dbReference>
<dbReference type="InterPro" id="IPR041033">
    <property type="entry name" value="SpaA_PFL_dom_1"/>
</dbReference>
<evidence type="ECO:0000259" key="3">
    <source>
        <dbReference type="Pfam" id="PF17802"/>
    </source>
</evidence>
<evidence type="ECO:0000313" key="5">
    <source>
        <dbReference type="Proteomes" id="UP001600894"/>
    </source>
</evidence>
<feature type="compositionally biased region" description="Basic and acidic residues" evidence="1">
    <location>
        <begin position="738"/>
        <end position="751"/>
    </location>
</feature>
<feature type="domain" description="SpaA-like prealbumin fold" evidence="3">
    <location>
        <begin position="4419"/>
        <end position="4502"/>
    </location>
</feature>
<feature type="domain" description="SpaA-like prealbumin fold" evidence="3">
    <location>
        <begin position="3719"/>
        <end position="3797"/>
    </location>
</feature>
<feature type="domain" description="SpaA-like prealbumin fold" evidence="3">
    <location>
        <begin position="4309"/>
        <end position="4395"/>
    </location>
</feature>
<feature type="compositionally biased region" description="Basic and acidic residues" evidence="1">
    <location>
        <begin position="2797"/>
        <end position="2807"/>
    </location>
</feature>
<reference evidence="4 5" key="1">
    <citation type="submission" date="2024-04" db="EMBL/GenBank/DDBJ databases">
        <title>Defined microbial consortia suppress multidrug-resistant proinflammatory Enterobacteriaceae via ecological control.</title>
        <authorList>
            <person name="Furuichi M."/>
            <person name="Kawaguchi T."/>
            <person name="Pust M."/>
            <person name="Yasuma K."/>
            <person name="Plichta D."/>
            <person name="Hasegawa N."/>
            <person name="Ohya T."/>
            <person name="Bhattarai S."/>
            <person name="Sasajima S."/>
            <person name="Aoto Y."/>
            <person name="Tuganbaev T."/>
            <person name="Yaginuma M."/>
            <person name="Ueda M."/>
            <person name="Okahashi N."/>
            <person name="Amafuji K."/>
            <person name="Kiridooshi Y."/>
            <person name="Sugita K."/>
            <person name="Strazar M."/>
            <person name="Skelly A."/>
            <person name="Suda W."/>
            <person name="Hattori M."/>
            <person name="Nakamoto N."/>
            <person name="Caballero S."/>
            <person name="Norman J."/>
            <person name="Olle B."/>
            <person name="Tanoue T."/>
            <person name="Arita M."/>
            <person name="Bucci V."/>
            <person name="Atarashi K."/>
            <person name="Xavier R."/>
            <person name="Honda K."/>
        </authorList>
    </citation>
    <scope>NUCLEOTIDE SEQUENCE [LARGE SCALE GENOMIC DNA]</scope>
    <source>
        <strain evidence="5">f13</strain>
    </source>
</reference>
<dbReference type="InterPro" id="IPR013783">
    <property type="entry name" value="Ig-like_fold"/>
</dbReference>
<dbReference type="Pfam" id="PF17802">
    <property type="entry name" value="SpaA"/>
    <property type="match status" value="8"/>
</dbReference>
<feature type="compositionally biased region" description="Acidic residues" evidence="1">
    <location>
        <begin position="451"/>
        <end position="464"/>
    </location>
</feature>
<feature type="region of interest" description="Disordered" evidence="1">
    <location>
        <begin position="2782"/>
        <end position="2839"/>
    </location>
</feature>
<feature type="compositionally biased region" description="Acidic residues" evidence="1">
    <location>
        <begin position="728"/>
        <end position="737"/>
    </location>
</feature>
<feature type="compositionally biased region" description="Basic and acidic residues" evidence="1">
    <location>
        <begin position="2818"/>
        <end position="2830"/>
    </location>
</feature>
<keyword evidence="2" id="KW-1133">Transmembrane helix</keyword>
<evidence type="ECO:0000313" key="4">
    <source>
        <dbReference type="EMBL" id="GAA6269588.1"/>
    </source>
</evidence>
<feature type="compositionally biased region" description="Basic and acidic residues" evidence="1">
    <location>
        <begin position="758"/>
        <end position="791"/>
    </location>
</feature>
<feature type="region of interest" description="Disordered" evidence="1">
    <location>
        <begin position="444"/>
        <end position="464"/>
    </location>
</feature>
<feature type="domain" description="SpaA-like prealbumin fold" evidence="3">
    <location>
        <begin position="4507"/>
        <end position="4591"/>
    </location>
</feature>
<feature type="region of interest" description="Disordered" evidence="1">
    <location>
        <begin position="694"/>
        <end position="824"/>
    </location>
</feature>
<organism evidence="4 5">
    <name type="scientific">Enterocloster alcoholdehydrogenati</name>
    <dbReference type="NCBI Taxonomy" id="2547410"/>
    <lineage>
        <taxon>Bacteria</taxon>
        <taxon>Bacillati</taxon>
        <taxon>Bacillota</taxon>
        <taxon>Clostridia</taxon>
        <taxon>Lachnospirales</taxon>
        <taxon>Lachnospiraceae</taxon>
        <taxon>Enterocloster</taxon>
    </lineage>
</organism>
<feature type="domain" description="SpaA-like prealbumin fold" evidence="3">
    <location>
        <begin position="4221"/>
        <end position="4305"/>
    </location>
</feature>
<keyword evidence="2" id="KW-0472">Membrane</keyword>
<comment type="caution">
    <text evidence="4">The sequence shown here is derived from an EMBL/GenBank/DDBJ whole genome shotgun (WGS) entry which is preliminary data.</text>
</comment>
<gene>
    <name evidence="4" type="ORF">F130042H8_26480</name>
</gene>
<feature type="domain" description="SpaA-like prealbumin fold" evidence="3">
    <location>
        <begin position="4692"/>
        <end position="4769"/>
    </location>
</feature>
<evidence type="ECO:0000256" key="1">
    <source>
        <dbReference type="SAM" id="MobiDB-lite"/>
    </source>
</evidence>
<sequence>MLLTTVIFMMSIIPYLPVDILTAFAFRMQFNTSTSGDGHYDISGRVDGQGVETDFLCMKKGASAKSGYDYYKTDNDVDYSNGTLEDKRLFWAYMLTYGNAKGVYDEFPDNSIERSFGRPYAGNTKIAKEVAWSHGSSNGGSAIIENLANDGFMSLENIPAGCKSPEDIFSVTSQHGTPETAISINSLKSGPGVVDLNKLYDLAGIKDMASFQQYCNITASDIVVSQPGGEKRYSVKVIFDDLHFRYKIIDPDTGYEVTGMDPGPILFKVTYDKNVFKVLKVTGKLEYFETNDAADSQPFYRAFGKVQVSYPEFYMTTGEGFTPPTNPDGGDGGLDTGDNISVKIYEHQETFESNYKVDLTKYDYETGYPLKDSIWQTLEAFPDKDQIGESDETDGKLVESKMREEPTTWNNWLIFEEDMATDENGYISHADKRYYDFAHKYCDGHPIPPEPETDGDDEEDEEAQEEYEALMEQWQEAVNECEAAAQASNGTFHHWMCGSESEPSEEEAFEQSGCKAARDAAYENFINLRYSYTFRETDARDGYIIHGQNGHPDDVPIEIVTIASSEAGKEPEWTQCDNEDIIVEGRAQDHLGGGTDEGDTDKEGQAAQQLFDSKRMRKATDSNADGKKLYLTETYDLSMGERIINALRNFVGLPEKFISENELEIKIVAEYDVIHEEASHSDAKKEEIDDIVKPLPEEKETAPAENETSTAEKETDPTGSETESTEKDTDEVEEETEPTEKDTEAAEKETEKEETEAETEKDTEAADKETESAEKDTETAEDKESGNHEGLPESGQTLSIIPKKVPLVSQKNEDSLWEEDEEYEDDELRTSYSYDRDGVTYILEEGDPGEYYSADGSYIDLEGAIVDSQPPVTPGDPGRMGHSFKVYDHRVPGQIHFNKKDMDLAAGENGEYDAYGDTQGDSTLEGAVYGLFAADNIYGPDTQRDKNGDVTKGTGIIFDANDLVAVATTDKNGDGSFLTITEKPHSIYNYKEGQIEYTGKEYPKNLYDADTFRKEYAQEETGRVYKDNVTVNGDYWIGRPLILGNYYIKELTRSEGFELSITGKDMEITNASEDNRNDYGETEAAKPHPEGSAWITQKFQHVVTFPESNPTYGNRENLFNVEISSNEAVNGFNVVFDGLPEGADFYFDDVKTSDVTVQVPVGGEWADATEAPLYLTAEDSTVVKRDKDGLPIKNPNAKQIPLAYSGLGYRAKEIQGNTAAPSDVAKYNASYSDSDSNNNYVKYELEQMMREMGINTPSVKGIYSEVDHPIYDEPTENTYGMPEVTIDISNVTTNASIINAILDYYSANKVYTYGSLQAIEHTGNSAKVTVAVGMNPKKTALYQTNANGDVIAGYLFKENKDTRRYVLRKYTGQDVQVAEIPGAADKAYIYLTPDYKIGSNGLPEDIMTTAPGEEYLCYNTGDTLYDYWYEDNAGNWVGHEPVRRKVYVTKYEDQTLEQSTVNSSKVPMVDSMESVKDPVGSTYVVYDSVSRQYTLHAGTKDANLVGVKKSGFTVAIPDGSTTLTQNDINKIGENNVWGYKVGDKLNDSAYIMRVSGAGAGVFTSADFNKDRSYIKNQRLIYNGNHDLAEDGNTNESPNSVVERIIRQKIKVTKTIDENSYNNTNSYAETHKDWFTEQFGGALGLSGGARKIDNFRFKTYLKSNLTRLFRDNDGNVVWQNRKGEEIPDQAKENEAFPAQVNKIFTKVPHMTDPLFKESQDAAISNEALYSYTDGMINEEQNQGYTSILETTETLVEDGDSTRTVKAYNYDKFFDAIAVANNDKWDDASAAYTSWRPIGNKGNRTDNTLENAKVSDRVRQFAIDWYLDDEIKKLVKDVQNNPQEKEDQDGTVPYSDETYDEALARAIKKAKNYLKPFFAYDMDEIYAVEWDGEEDGGKDKDPTTLSADMLWGEKDNTSDGYYFGNSCYLPYGTYVVVEQQPKYDQLEDFKNRHYQIDRPKEVTLPAVYDSYEGSQSSPETMNGYYNYNPAITQAEMEKRYKIRFNEEMSQAIKGRNADGDFEVYKYGMDIDQIRNGEVEPGTGDYFALTQDEFKPYKNYYNSQDDRTTGDVPYYLSEGSSGRVPVSKYYRYSSVSEQAGAADGVPFPGGKETEDNIPGIEYRDGVKTMQGVQKAYDGLYAAMLVPWTVTASENAGEEAEDSKLQANGESSYKGFDYIKFRNRFFTAKLRIEKIDSETHENILHDGAIFQIYAAKRNDSPDGNGQVMFYEEDTTVTGSREFLEAMRAERIVPVKRSQEDGAGTLYSGVVPAGTPICEESEQIIQGDAFGNRTVAFKSYSTVRDGLVKDEDTNTNLVYRDQTAGYVETPQPLGAGVYVLAEVKAPAGYVRTKPVAIEVYSDKISYYKEGNKDKRVIAAMYEYPSDHQTANGTKPQDTVNVARIYAENAPIKLEVQKQKPTGKVTFRIGKRIEGSLTEIGGNPELEYAYSNGTYLGYAYPKGTLERLMALKKAGEDVEIVYDGNNFAGYGYVTRERETADDENPFVAGAKLTMFDAIELKPSGDTQDHAFEGLTINRSDNGNVQEMFVKKGYAGTKVDMVKEKDENGKEILTDYVVGVDKDGKTITQKGYIWGADTVERPDTDILYYDLDSLSLTWTEKIDGRDLLYGWDKKHKKVSIQQLESDKQNQDKSDREPSIYAFSGGQAVFEFTGGDFTKLSYDPVNKMFEGDFAQLKWVSRIRDWKMSEGTIVYHLDREGNRDAMVDPYTGMAYVLEPKTDEDGNHVADRVLVWPVNIAKDDAGNVISRDKITTSRIATVGENEDGYHENEVIEPENPSGNPVEEADKPSFEHTESGYITGTWKSDGGEESHKEETVKKNKQGQNMNEEVLNSINNGTFLKYMNPVYDEHGLVLYYQRSDETYDKGTELYDRNGDFVRYKNSDQLEEYNNAAYVLDEHDVLYDGRSDQETQAQDKLYHRMGESYILENTWVTSDKYPNDPFREEETEGQADLLKRVPAGSYIVEELSVPSGKGYVKSLPTGITIGEDTALQTVKITDDTTKDYIEKVDSGTIGKVAIRDMSKQDRSGKPAVAGESEETVGNYTNSQIAGAEIALYPAKFIADITQPDGYRLEKASDEPLVFESTNSRAGSVEKIRAEWTTGDLPIYIEGIPEGYYILEELSAPVGFIKADPVNVQVTSEGEIQNILMKDDHTKLAFKKYTQDKDGQKLLPGAEFALYEAKKDTDGNVVYENGIPQYEESKKVTGWISDDATDYTETIQLRDYPNTSGKNEVTGFTHDFEAMYQKHGIYGTGFTWSVERTATRDSTASNVWVLEDGNRVVVRKENGNEMVTFPPSMSKEDRDGFKAAYADMIGEKRTLKWAVTRTATIQVIDRIDSEVSGGGAAKYPTAATLEATIQETGKKVRIKALYNGQEYEYSYKFNYEALPGISSYANTWLTADGLQRADYLPVNAQYVLVEEKAPLGYAKADPVLISVDEITDIQLHDVCNERSAMVISKISSETGKELAGAKLALYRADEQGGLTLEDNYLIETWVTGNDGVYTELDLVNGLIPDGFREGDLKPHYIYDLPDGIYYLTEQAALPYYTAIEPMRLEFTGGERIQIVRATDKPVVGKLVVNKTDETGNSLSGVIFELTAKSENGKTVDGFPRRLSDVNGTVTAENLPVGETVADGTIRPYTYTLKEIVPPNGFAANKEPYIFRFDDGTDTYTKDHTVTITVHEATVKNSPTQIYLSKKDLTHLNDEGTDGIYVDGAELAVYKVSSLNENGEYTYREEDLFERWISSKAEGAHCLKGLIAGQSYVMVELTAPDGYTLMKPILFTVTADGNGINHVSNQMSVVKAEYVEDIVAAVTIKGRSISRTETAILNQQGQEVLRFENTGEDQVFHENDGLSDGETYTFAEHTIYSDGTDTVTKKVTRRVYFNEAGEFLYKTRRADRTELSLTDRNGTVISQFEPTADQQEQTIKNTVNPENPRVTVKNRNGEEGEPILSGQPVICTIRWFNPLHTTEPITVTATLDENLEILDAYDGTAEGKTITWLIGTAEPFASGSVSFAASIAKDTAEATEIAVTVQTGSKTYETGKYIPIQKDNCLTVWNELTGSGKEQHRNEESVFTIRLWDKKGDELAGKYAYTGSSTGMLRSGDSITLRGNEFITIDPATFKSCSYEVVRKEDGKEVSSHHTKGVISEDGAAAWFSRSVVDENDRDLFVKGTPYFLTETTIYTDRERQTSNKFSFNIADDAVSINGVGGYDKETEVSVAKADILTGQYISGAYLLLTDDSGNIIKEWVSGEEAFSLSGLTPGKTYHIHEKMPPSGYGYALDLTFTMNGDGAVEEILMEDRQTEVVISKKDITNGEELPGAHLQIIDKGGNVIEEWISTDTPHKIVGKLLADESYTLRETIPADGFVIANDIQFTVNHDGSVNYVEMKDDTTKVKIFKNVFEVPNDSATSSEARRKTPLAGAVLQILNEDKTPVFYEGREMIFTTGESFTLFEKQLVAGKTYWLHEVKPAPGYGYADDVKFTVSEDGSVDIVEMEDKPTIAAITKTDITGSKEIPGCEMQLVDKNGTVIDQWISGEGPHIITAKLLADETYRLIETNPAPGYAYAKDVTFTVNHDGTVNKVEMKDDITKVEILKVNAETGRPLAGAVFEIWDHAGNVIDKWVSTETAHKVYGTLNAGETYILHEVSAPSGYKKMEDVEFKVNDYADVLTIIADNRKNGGGGNSSDYTIRIKKVDTDGNAVPGAAFKVTDGSGNVLSGVREENGTVFKFHVKTPQTLTVSEITPPQGYTPLENSYRIELSKEGDAILLNGDSSFYQDQADSYVFYAVNEKTPPQIPVQPSKKGTITAEFDEKLYGLGRARIGAEGSGLNLTKTGDNFPAKEVLALLSISLLGMGVLLVKKRKGKGSNKKPPKGGAGGASRTLTILLMALCISLAGNIQVSAEENTMETARYQERTYLSDTDDPQKQKPEFEEMLYGEDGNAYVLSGIKYETLSKKKNPDPSENLKVTTSAPFTDTEENHIPEQEIREEQTVWYLKSYEVKETQLDAREEPVSDTVVYRDIPVNSQIPEMAALEVTDSVTGDTHQIQVPLAEKHYGTEKWIGGFMFPITVSNYDANVFELNGKEIQLSETEPLKGYEKDLLDLIGVSDSDYRITQIAWNGEAYEENGVLCRKLTASGEMRVTDCHAVYTGVANLPAVSAKEIQAVYTDRQPATSSEAQEGTYTYTIKATATYTLDSETLTKKSFLDHLIEFISNPVVLAVLLLLLFAVLVLWIVRRRKDDKKFQYISLKKDNNEEKEEGGS</sequence>
<dbReference type="Gene3D" id="2.60.40.10">
    <property type="entry name" value="Immunoglobulins"/>
    <property type="match status" value="11"/>
</dbReference>
<feature type="transmembrane region" description="Helical" evidence="2">
    <location>
        <begin position="5214"/>
        <end position="5237"/>
    </location>
</feature>
<feature type="domain" description="SpaA-like prealbumin fold" evidence="3">
    <location>
        <begin position="3582"/>
        <end position="3676"/>
    </location>
</feature>
<keyword evidence="5" id="KW-1185">Reference proteome</keyword>
<protein>
    <recommendedName>
        <fullName evidence="3">SpaA-like prealbumin fold domain-containing protein</fullName>
    </recommendedName>
</protein>
<keyword evidence="2" id="KW-0812">Transmembrane</keyword>
<feature type="compositionally biased region" description="Acidic residues" evidence="1">
    <location>
        <begin position="815"/>
        <end position="824"/>
    </location>
</feature>
<dbReference type="Proteomes" id="UP001600894">
    <property type="component" value="Unassembled WGS sequence"/>
</dbReference>
<name>A0ABQ0B004_9FIRM</name>
<feature type="domain" description="SpaA-like prealbumin fold" evidence="3">
    <location>
        <begin position="4594"/>
        <end position="4675"/>
    </location>
</feature>
<accession>A0ABQ0B004</accession>